<comment type="caution">
    <text evidence="2">The sequence shown here is derived from an EMBL/GenBank/DDBJ whole genome shotgun (WGS) entry which is preliminary data.</text>
</comment>
<feature type="region of interest" description="Disordered" evidence="1">
    <location>
        <begin position="663"/>
        <end position="735"/>
    </location>
</feature>
<sequence length="855" mass="93003">MGAVRQNQTATLTASRWREQLVIEQEIDLRIAEALGGRRNQLSFVAELTSVWHAMVDGFDQLVTVLADVEKADPTDNGVARLLHGTGDGMNRVDGLRLRIAAAQLQLDAVSARVHRDTVNIGVVGATKVGKSTLLRTVTDLPVTVIPTTQFNPTTASASRIYHTAGEPTATLDLHTWQSFRDSYLAPLHEAAGLGPVPADAATFTDHRYPAPGSAAAGATEADDYLRKLDAAHRSFASYRHLLEGPARALVVDFAALRPYVAYPDLDAGDPADVQPFHAVRSVRVEKAFVERSVSKLGLIDLPGAGEAGLDIDRHFLARVKNEIDLLLMVKRGDRRSATYVAEDAYARNLADSARGGVALDDYYMVLVNRDEANDPTGEYFENTVKKVTEVSRERGIRVLAADVIRRDEVFAEVVRPVLVHLAGRLAEMDRAAVRQALALATEVAGEVTTYAEDALRTARERALLLPDQEDEFRDLAEELRDDLAHDLAVLVDHYDGDLADGAADAALSAAISDAVDVARGWVRDGLGRGSRDQWMKEIKGRYVAGSLEAKQDQYYRAKTEITEIFSRIDVSLERSVRRLWEDVAQVLRGRLTDDLVPPGPAALDELRSTAESRRALILADALRQLRQLKADYGSVVLRVTRPVIRGVHWDRVPSVGTAVPAVSAQRATPAQARATTAAPAPAGSRWVRNADGSLRRGSAPVSDPAPRTPPPPVAAVDPATTRAPVTAVGGREEESAKRGAEVLYDELSAAVERCVTDLETALREEGRVMSRTLAAAADRFFDSVIRTNRSERDYEYLCRPNQRSIWPDKFDGGTALLAADLSRAQEQARLALAATAAVTGLFAGLRLRPLTEPT</sequence>
<evidence type="ECO:0000313" key="2">
    <source>
        <dbReference type="EMBL" id="GIF73925.1"/>
    </source>
</evidence>
<feature type="compositionally biased region" description="Low complexity" evidence="1">
    <location>
        <begin position="715"/>
        <end position="729"/>
    </location>
</feature>
<evidence type="ECO:0000256" key="1">
    <source>
        <dbReference type="SAM" id="MobiDB-lite"/>
    </source>
</evidence>
<dbReference type="InterPro" id="IPR027417">
    <property type="entry name" value="P-loop_NTPase"/>
</dbReference>
<organism evidence="2 3">
    <name type="scientific">Asanoa siamensis</name>
    <dbReference type="NCBI Taxonomy" id="926357"/>
    <lineage>
        <taxon>Bacteria</taxon>
        <taxon>Bacillati</taxon>
        <taxon>Actinomycetota</taxon>
        <taxon>Actinomycetes</taxon>
        <taxon>Micromonosporales</taxon>
        <taxon>Micromonosporaceae</taxon>
        <taxon>Asanoa</taxon>
    </lineage>
</organism>
<proteinExistence type="predicted"/>
<reference evidence="2 3" key="1">
    <citation type="submission" date="2021-01" db="EMBL/GenBank/DDBJ databases">
        <title>Whole genome shotgun sequence of Asanoa siamensis NBRC 107932.</title>
        <authorList>
            <person name="Komaki H."/>
            <person name="Tamura T."/>
        </authorList>
    </citation>
    <scope>NUCLEOTIDE SEQUENCE [LARGE SCALE GENOMIC DNA]</scope>
    <source>
        <strain evidence="2 3">NBRC 107932</strain>
    </source>
</reference>
<accession>A0ABQ4CRL8</accession>
<keyword evidence="3" id="KW-1185">Reference proteome</keyword>
<evidence type="ECO:0000313" key="3">
    <source>
        <dbReference type="Proteomes" id="UP000604117"/>
    </source>
</evidence>
<name>A0ABQ4CRL8_9ACTN</name>
<gene>
    <name evidence="2" type="ORF">Asi02nite_34430</name>
</gene>
<dbReference type="Proteomes" id="UP000604117">
    <property type="component" value="Unassembled WGS sequence"/>
</dbReference>
<evidence type="ECO:0008006" key="4">
    <source>
        <dbReference type="Google" id="ProtNLM"/>
    </source>
</evidence>
<protein>
    <recommendedName>
        <fullName evidence="4">Dynamin family protein</fullName>
    </recommendedName>
</protein>
<feature type="compositionally biased region" description="Low complexity" evidence="1">
    <location>
        <begin position="665"/>
        <end position="683"/>
    </location>
</feature>
<dbReference type="SUPFAM" id="SSF52540">
    <property type="entry name" value="P-loop containing nucleoside triphosphate hydrolases"/>
    <property type="match status" value="1"/>
</dbReference>
<dbReference type="Gene3D" id="3.40.50.300">
    <property type="entry name" value="P-loop containing nucleotide triphosphate hydrolases"/>
    <property type="match status" value="1"/>
</dbReference>
<dbReference type="RefSeq" id="WP_203714092.1">
    <property type="nucleotide sequence ID" value="NZ_BONE01000025.1"/>
</dbReference>
<dbReference type="EMBL" id="BONE01000025">
    <property type="protein sequence ID" value="GIF73925.1"/>
    <property type="molecule type" value="Genomic_DNA"/>
</dbReference>